<dbReference type="PANTHER" id="PTHR34595:SF7">
    <property type="entry name" value="SLL1039 PROTEIN"/>
    <property type="match status" value="1"/>
</dbReference>
<dbReference type="OrthoDB" id="9803842at2"/>
<dbReference type="STRING" id="383372.Rcas_3761"/>
<organism evidence="2 3">
    <name type="scientific">Roseiflexus castenholzii (strain DSM 13941 / HLO8)</name>
    <dbReference type="NCBI Taxonomy" id="383372"/>
    <lineage>
        <taxon>Bacteria</taxon>
        <taxon>Bacillati</taxon>
        <taxon>Chloroflexota</taxon>
        <taxon>Chloroflexia</taxon>
        <taxon>Chloroflexales</taxon>
        <taxon>Roseiflexineae</taxon>
        <taxon>Roseiflexaceae</taxon>
        <taxon>Roseiflexus</taxon>
    </lineage>
</organism>
<sequence length="476" mass="54037">MFISYTIESAYDEMFTADGQPRPHYLPLYERLISLSAEELHRRQQAADAAFLNQGITFAVYGHEDGAEKIFPYDLIPRIITAAEWAVIERGLTQRITALNMFLRDVYHEGRILADNVVPRELVYSCRHYRREMRGVDVPRDVYVAVVGTDLVRDADGRFVVLEDNLRVPSGVSYMLVNRQVMKRTFPTLFERYNVRPTDHYGQALLETLRALDPLQRPDPTIVLLTPGVYNSAYFEHTFLARQMGVQLVEGRDLLVHDNYVYMRTTAGLQRVDVIYRRIDDDFIDPLAFRPDSALGVAGLFNAYRAGNVGLANAIGTGVADDKAIYAFVPRMIRYYLAEEPILPNVETYLAYDETDRRYILENLDNLVVKAVGESGGYGMLIGPHSTGEQREEFRRRILADPRNYIAQPTVMISRAACFVDGRVEPRHIDLRPYILYGEKIVIVPGGLTRVALRRGSLVVNSSQGGGSKDTWVLND</sequence>
<dbReference type="Gene3D" id="3.40.50.11290">
    <property type="match status" value="1"/>
</dbReference>
<dbReference type="eggNOG" id="COG2308">
    <property type="taxonomic scope" value="Bacteria"/>
</dbReference>
<dbReference type="RefSeq" id="WP_012122223.1">
    <property type="nucleotide sequence ID" value="NC_009767.1"/>
</dbReference>
<dbReference type="PIRSF" id="PIRSF005522">
    <property type="entry name" value="UCP005522"/>
    <property type="match status" value="1"/>
</dbReference>
<gene>
    <name evidence="2" type="ordered locus">Rcas_3761</name>
</gene>
<dbReference type="SUPFAM" id="SSF56059">
    <property type="entry name" value="Glutathione synthetase ATP-binding domain-like"/>
    <property type="match status" value="1"/>
</dbReference>
<dbReference type="AlphaFoldDB" id="A7NQF4"/>
<dbReference type="Pfam" id="PF14403">
    <property type="entry name" value="CP_ATPgrasp_2"/>
    <property type="match status" value="1"/>
</dbReference>
<dbReference type="InterPro" id="IPR051680">
    <property type="entry name" value="ATP-dep_Glu-Cys_Ligase-2"/>
</dbReference>
<dbReference type="InterPro" id="IPR025841">
    <property type="entry name" value="CP_ATPgrasp_2"/>
</dbReference>
<evidence type="ECO:0000313" key="2">
    <source>
        <dbReference type="EMBL" id="ABU59800.1"/>
    </source>
</evidence>
<evidence type="ECO:0000259" key="1">
    <source>
        <dbReference type="Pfam" id="PF14403"/>
    </source>
</evidence>
<reference evidence="2 3" key="1">
    <citation type="submission" date="2007-08" db="EMBL/GenBank/DDBJ databases">
        <title>Complete sequence of Roseiflexus castenholzii DSM 13941.</title>
        <authorList>
            <consortium name="US DOE Joint Genome Institute"/>
            <person name="Copeland A."/>
            <person name="Lucas S."/>
            <person name="Lapidus A."/>
            <person name="Barry K."/>
            <person name="Glavina del Rio T."/>
            <person name="Dalin E."/>
            <person name="Tice H."/>
            <person name="Pitluck S."/>
            <person name="Thompson L.S."/>
            <person name="Brettin T."/>
            <person name="Bruce D."/>
            <person name="Detter J.C."/>
            <person name="Han C."/>
            <person name="Tapia R."/>
            <person name="Schmutz J."/>
            <person name="Larimer F."/>
            <person name="Land M."/>
            <person name="Hauser L."/>
            <person name="Kyrpides N."/>
            <person name="Mikhailova N."/>
            <person name="Bryant D.A."/>
            <person name="Hanada S."/>
            <person name="Tsukatani Y."/>
            <person name="Richardson P."/>
        </authorList>
    </citation>
    <scope>NUCLEOTIDE SEQUENCE [LARGE SCALE GENOMIC DNA]</scope>
    <source>
        <strain evidence="3">DSM 13941 / HLO8</strain>
    </source>
</reference>
<dbReference type="Proteomes" id="UP000000263">
    <property type="component" value="Chromosome"/>
</dbReference>
<evidence type="ECO:0000313" key="3">
    <source>
        <dbReference type="Proteomes" id="UP000000263"/>
    </source>
</evidence>
<name>A7NQF4_ROSCS</name>
<feature type="domain" description="Circularly permuted ATP-grasp type 2" evidence="1">
    <location>
        <begin position="77"/>
        <end position="452"/>
    </location>
</feature>
<dbReference type="InterPro" id="IPR016450">
    <property type="entry name" value="UCP005522"/>
</dbReference>
<dbReference type="PANTHER" id="PTHR34595">
    <property type="entry name" value="BLR5612 PROTEIN"/>
    <property type="match status" value="1"/>
</dbReference>
<protein>
    <recommendedName>
        <fullName evidence="1">Circularly permuted ATP-grasp type 2 domain-containing protein</fullName>
    </recommendedName>
</protein>
<accession>A7NQF4</accession>
<dbReference type="Gene3D" id="3.30.1490.270">
    <property type="match status" value="1"/>
</dbReference>
<proteinExistence type="predicted"/>
<dbReference type="EMBL" id="CP000804">
    <property type="protein sequence ID" value="ABU59800.1"/>
    <property type="molecule type" value="Genomic_DNA"/>
</dbReference>
<keyword evidence="3" id="KW-1185">Reference proteome</keyword>
<dbReference type="HOGENOM" id="CLU_017048_2_0_0"/>
<dbReference type="KEGG" id="rca:Rcas_3761"/>